<sequence length="57" mass="6543">MNKLNKSCLFVTSPPPLCAKLKQYQPYLLVQNQNASVFSELTNKKIGVHMVHRNLKE</sequence>
<name>A0A0A9FUD8_ARUDO</name>
<dbReference type="AlphaFoldDB" id="A0A0A9FUD8"/>
<organism evidence="1">
    <name type="scientific">Arundo donax</name>
    <name type="common">Giant reed</name>
    <name type="synonym">Donax arundinaceus</name>
    <dbReference type="NCBI Taxonomy" id="35708"/>
    <lineage>
        <taxon>Eukaryota</taxon>
        <taxon>Viridiplantae</taxon>
        <taxon>Streptophyta</taxon>
        <taxon>Embryophyta</taxon>
        <taxon>Tracheophyta</taxon>
        <taxon>Spermatophyta</taxon>
        <taxon>Magnoliopsida</taxon>
        <taxon>Liliopsida</taxon>
        <taxon>Poales</taxon>
        <taxon>Poaceae</taxon>
        <taxon>PACMAD clade</taxon>
        <taxon>Arundinoideae</taxon>
        <taxon>Arundineae</taxon>
        <taxon>Arundo</taxon>
    </lineage>
</organism>
<reference evidence="1" key="2">
    <citation type="journal article" date="2015" name="Data Brief">
        <title>Shoot transcriptome of the giant reed, Arundo donax.</title>
        <authorList>
            <person name="Barrero R.A."/>
            <person name="Guerrero F.D."/>
            <person name="Moolhuijzen P."/>
            <person name="Goolsby J.A."/>
            <person name="Tidwell J."/>
            <person name="Bellgard S.E."/>
            <person name="Bellgard M.I."/>
        </authorList>
    </citation>
    <scope>NUCLEOTIDE SEQUENCE</scope>
    <source>
        <tissue evidence="1">Shoot tissue taken approximately 20 cm above the soil surface</tissue>
    </source>
</reference>
<evidence type="ECO:0000313" key="1">
    <source>
        <dbReference type="EMBL" id="JAE16460.1"/>
    </source>
</evidence>
<accession>A0A0A9FUD8</accession>
<dbReference type="EMBL" id="GBRH01181436">
    <property type="protein sequence ID" value="JAE16460.1"/>
    <property type="molecule type" value="Transcribed_RNA"/>
</dbReference>
<reference evidence="1" key="1">
    <citation type="submission" date="2014-09" db="EMBL/GenBank/DDBJ databases">
        <authorList>
            <person name="Magalhaes I.L.F."/>
            <person name="Oliveira U."/>
            <person name="Santos F.R."/>
            <person name="Vidigal T.H.D.A."/>
            <person name="Brescovit A.D."/>
            <person name="Santos A.J."/>
        </authorList>
    </citation>
    <scope>NUCLEOTIDE SEQUENCE</scope>
    <source>
        <tissue evidence="1">Shoot tissue taken approximately 20 cm above the soil surface</tissue>
    </source>
</reference>
<proteinExistence type="predicted"/>
<protein>
    <submittedName>
        <fullName evidence="1">Uncharacterized protein</fullName>
    </submittedName>
</protein>